<evidence type="ECO:0000259" key="1">
    <source>
        <dbReference type="Pfam" id="PF00857"/>
    </source>
</evidence>
<dbReference type="SUPFAM" id="SSF52499">
    <property type="entry name" value="Isochorismatase-like hydrolases"/>
    <property type="match status" value="1"/>
</dbReference>
<accession>A0ABP3B1D0</accession>
<dbReference type="PANTHER" id="PTHR43559:SF1">
    <property type="entry name" value="HYDROLASE"/>
    <property type="match status" value="1"/>
</dbReference>
<sequence>MTSYPKRGKDDILLSSENAVLTVIDYQPMQINSVNSMNRSELVQNTEKVIRLAKLYDLPVVLSTVNVGTGGNDDTIPGIKRLLGKDFPSYDRTSINAWEDKEYQEAIKATGRKKIIMLALWTEACLTFPTIDAISEGFDVYPVVDAVGGTSSLAHEAALKRVEQAGAHLTSIAQLGCELQRDWNRKETVPEFDHIMTEFGAFSNLR</sequence>
<dbReference type="Gene3D" id="3.40.50.850">
    <property type="entry name" value="Isochorismatase-like"/>
    <property type="match status" value="1"/>
</dbReference>
<reference evidence="2 3" key="1">
    <citation type="journal article" date="2014" name="Int. J. Syst. Evol. Microbiol.">
        <title>Listeria floridensis sp. nov., Listeria aquatica sp. nov., Listeria cornellensis sp. nov., Listeria riparia sp. nov. and Listeria grandensis sp. nov., from agricultural and natural environments.</title>
        <authorList>
            <person name="den Bakker H.C."/>
            <person name="Warchocki S."/>
            <person name="Wright E.M."/>
            <person name="Allred A.F."/>
            <person name="Ahlstrom C."/>
            <person name="Manuel C.S."/>
            <person name="Stasiewicz M.J."/>
            <person name="Burrell A."/>
            <person name="Roof S."/>
            <person name="Strawn L."/>
            <person name="Fortes E.D."/>
            <person name="Nightingale K.K."/>
            <person name="Kephart D."/>
            <person name="Wiedmann M."/>
        </authorList>
    </citation>
    <scope>NUCLEOTIDE SEQUENCE [LARGE SCALE GENOMIC DNA]</scope>
    <source>
        <strain evidence="2 3">FSL S10-1187</strain>
    </source>
</reference>
<dbReference type="PANTHER" id="PTHR43559">
    <property type="entry name" value="HYDROLASE YCAC-RELATED"/>
    <property type="match status" value="1"/>
</dbReference>
<dbReference type="EMBL" id="AODF01000001">
    <property type="protein sequence ID" value="EUJ33725.1"/>
    <property type="molecule type" value="Genomic_DNA"/>
</dbReference>
<dbReference type="Pfam" id="PF00857">
    <property type="entry name" value="Isochorismatase"/>
    <property type="match status" value="1"/>
</dbReference>
<protein>
    <submittedName>
        <fullName evidence="2">Isochorismatase</fullName>
    </submittedName>
</protein>
<name>A0ABP3B1D0_9LIST</name>
<dbReference type="Proteomes" id="UP000019249">
    <property type="component" value="Unassembled WGS sequence"/>
</dbReference>
<gene>
    <name evidence="2" type="ORF">MFLO_00735</name>
</gene>
<proteinExistence type="predicted"/>
<evidence type="ECO:0000313" key="3">
    <source>
        <dbReference type="Proteomes" id="UP000019249"/>
    </source>
</evidence>
<dbReference type="CDD" id="cd01012">
    <property type="entry name" value="YcaC_related"/>
    <property type="match status" value="1"/>
</dbReference>
<organism evidence="2 3">
    <name type="scientific">Listeria floridensis FSL S10-1187</name>
    <dbReference type="NCBI Taxonomy" id="1265817"/>
    <lineage>
        <taxon>Bacteria</taxon>
        <taxon>Bacillati</taxon>
        <taxon>Bacillota</taxon>
        <taxon>Bacilli</taxon>
        <taxon>Bacillales</taxon>
        <taxon>Listeriaceae</taxon>
        <taxon>Listeria</taxon>
    </lineage>
</organism>
<comment type="caution">
    <text evidence="2">The sequence shown here is derived from an EMBL/GenBank/DDBJ whole genome shotgun (WGS) entry which is preliminary data.</text>
</comment>
<dbReference type="InterPro" id="IPR036380">
    <property type="entry name" value="Isochorismatase-like_sf"/>
</dbReference>
<feature type="domain" description="Isochorismatase-like" evidence="1">
    <location>
        <begin position="20"/>
        <end position="174"/>
    </location>
</feature>
<dbReference type="InterPro" id="IPR000868">
    <property type="entry name" value="Isochorismatase-like_dom"/>
</dbReference>
<dbReference type="InterPro" id="IPR053152">
    <property type="entry name" value="Hydrolase_YcaC-like"/>
</dbReference>
<evidence type="ECO:0000313" key="2">
    <source>
        <dbReference type="EMBL" id="EUJ33725.1"/>
    </source>
</evidence>
<keyword evidence="3" id="KW-1185">Reference proteome</keyword>
<dbReference type="RefSeq" id="WP_036095615.1">
    <property type="nucleotide sequence ID" value="NZ_AODF01000001.1"/>
</dbReference>